<reference evidence="1" key="2">
    <citation type="submission" date="2022-01" db="EMBL/GenBank/DDBJ databases">
        <authorList>
            <person name="Yamashiro T."/>
            <person name="Shiraishi A."/>
            <person name="Satake H."/>
            <person name="Nakayama K."/>
        </authorList>
    </citation>
    <scope>NUCLEOTIDE SEQUENCE</scope>
</reference>
<dbReference type="EMBL" id="BQNB010008505">
    <property type="protein sequence ID" value="GJS50292.1"/>
    <property type="molecule type" value="Genomic_DNA"/>
</dbReference>
<dbReference type="Proteomes" id="UP001151760">
    <property type="component" value="Unassembled WGS sequence"/>
</dbReference>
<evidence type="ECO:0000313" key="2">
    <source>
        <dbReference type="Proteomes" id="UP001151760"/>
    </source>
</evidence>
<reference evidence="1" key="1">
    <citation type="journal article" date="2022" name="Int. J. Mol. Sci.">
        <title>Draft Genome of Tanacetum Coccineum: Genomic Comparison of Closely Related Tanacetum-Family Plants.</title>
        <authorList>
            <person name="Yamashiro T."/>
            <person name="Shiraishi A."/>
            <person name="Nakayama K."/>
            <person name="Satake H."/>
        </authorList>
    </citation>
    <scope>NUCLEOTIDE SEQUENCE</scope>
</reference>
<gene>
    <name evidence="1" type="ORF">Tco_0600413</name>
</gene>
<comment type="caution">
    <text evidence="1">The sequence shown here is derived from an EMBL/GenBank/DDBJ whole genome shotgun (WGS) entry which is preliminary data.</text>
</comment>
<protein>
    <submittedName>
        <fullName evidence="1">Uncharacterized protein</fullName>
    </submittedName>
</protein>
<sequence length="96" mass="10499">MQAARGRQKSYADLKRAGKVVQLEGLHVDGPSSVLCEEPWSSLESRGQTGLQANPLSRLSRFDGTRGEVNEARGAKDTLGILFWGVMHKRFGVITS</sequence>
<organism evidence="1 2">
    <name type="scientific">Tanacetum coccineum</name>
    <dbReference type="NCBI Taxonomy" id="301880"/>
    <lineage>
        <taxon>Eukaryota</taxon>
        <taxon>Viridiplantae</taxon>
        <taxon>Streptophyta</taxon>
        <taxon>Embryophyta</taxon>
        <taxon>Tracheophyta</taxon>
        <taxon>Spermatophyta</taxon>
        <taxon>Magnoliopsida</taxon>
        <taxon>eudicotyledons</taxon>
        <taxon>Gunneridae</taxon>
        <taxon>Pentapetalae</taxon>
        <taxon>asterids</taxon>
        <taxon>campanulids</taxon>
        <taxon>Asterales</taxon>
        <taxon>Asteraceae</taxon>
        <taxon>Asteroideae</taxon>
        <taxon>Anthemideae</taxon>
        <taxon>Anthemidinae</taxon>
        <taxon>Tanacetum</taxon>
    </lineage>
</organism>
<name>A0ABQ4WBT6_9ASTR</name>
<proteinExistence type="predicted"/>
<keyword evidence="2" id="KW-1185">Reference proteome</keyword>
<accession>A0ABQ4WBT6</accession>
<evidence type="ECO:0000313" key="1">
    <source>
        <dbReference type="EMBL" id="GJS50292.1"/>
    </source>
</evidence>